<feature type="transmembrane region" description="Helical" evidence="1">
    <location>
        <begin position="255"/>
        <end position="274"/>
    </location>
</feature>
<proteinExistence type="predicted"/>
<comment type="caution">
    <text evidence="2">The sequence shown here is derived from an EMBL/GenBank/DDBJ whole genome shotgun (WGS) entry which is preliminary data.</text>
</comment>
<evidence type="ECO:0000256" key="1">
    <source>
        <dbReference type="SAM" id="Phobius"/>
    </source>
</evidence>
<name>A0A2S4LS66_9BURK</name>
<dbReference type="Proteomes" id="UP000237381">
    <property type="component" value="Unassembled WGS sequence"/>
</dbReference>
<feature type="transmembrane region" description="Helical" evidence="1">
    <location>
        <begin position="286"/>
        <end position="306"/>
    </location>
</feature>
<keyword evidence="1" id="KW-1133">Transmembrane helix</keyword>
<feature type="transmembrane region" description="Helical" evidence="1">
    <location>
        <begin position="119"/>
        <end position="145"/>
    </location>
</feature>
<feature type="transmembrane region" description="Helical" evidence="1">
    <location>
        <begin position="176"/>
        <end position="202"/>
    </location>
</feature>
<protein>
    <submittedName>
        <fullName evidence="2">Uncharacterized protein</fullName>
    </submittedName>
</protein>
<feature type="transmembrane region" description="Helical" evidence="1">
    <location>
        <begin position="152"/>
        <end position="170"/>
    </location>
</feature>
<feature type="transmembrane region" description="Helical" evidence="1">
    <location>
        <begin position="64"/>
        <end position="83"/>
    </location>
</feature>
<feature type="transmembrane region" description="Helical" evidence="1">
    <location>
        <begin position="312"/>
        <end position="333"/>
    </location>
</feature>
<dbReference type="EMBL" id="PQGA01000037">
    <property type="protein sequence ID" value="POR45260.1"/>
    <property type="molecule type" value="Genomic_DNA"/>
</dbReference>
<sequence length="357" mass="40313">MILWAMICLCLAFFAGNLLPEKYLFDAANIASRFGYVNGFSIGQSYDNTALFYQLLLLSESQSLAGLVFSVIFVIFVFKCVIAPRCINFGTLHNLLLFSFTCVVGAVYLGQYSKESTSVLLVIIFMTISGTASGRLIWVVLACAYAVFFRPYWVIVVALYLFFRFFLNRIRSPFIFLWILIFVFLLLSLAFKLILGVDLAYYRYMVNDTRIYDVAANTMINPLFSGGGVGLEWCNGVAQFFMMFFPIPLLSGNPLYLTFFVIMASLGVRLVIMLKKLTDCPRKLRLTKSTESIGLLIAFITVQSIFEPDYGSYIRHLMPMLPVALFVTCRSTISYGSSREKRRSMGSLENDTYGTSS</sequence>
<feature type="transmembrane region" description="Helical" evidence="1">
    <location>
        <begin position="95"/>
        <end position="113"/>
    </location>
</feature>
<feature type="transmembrane region" description="Helical" evidence="1">
    <location>
        <begin position="223"/>
        <end position="249"/>
    </location>
</feature>
<keyword evidence="1" id="KW-0812">Transmembrane</keyword>
<keyword evidence="3" id="KW-1185">Reference proteome</keyword>
<keyword evidence="1" id="KW-0472">Membrane</keyword>
<dbReference type="AlphaFoldDB" id="A0A2S4LS66"/>
<accession>A0A2S4LS66</accession>
<gene>
    <name evidence="2" type="ORF">B0G62_13714</name>
</gene>
<evidence type="ECO:0000313" key="3">
    <source>
        <dbReference type="Proteomes" id="UP000237381"/>
    </source>
</evidence>
<reference evidence="2 3" key="1">
    <citation type="submission" date="2018-01" db="EMBL/GenBank/DDBJ databases">
        <title>Genomic Encyclopedia of Type Strains, Phase III (KMG-III): the genomes of soil and plant-associated and newly described type strains.</title>
        <authorList>
            <person name="Whitman W."/>
        </authorList>
    </citation>
    <scope>NUCLEOTIDE SEQUENCE [LARGE SCALE GENOMIC DNA]</scope>
    <source>
        <strain evidence="2 3">JCM 18070</strain>
    </source>
</reference>
<evidence type="ECO:0000313" key="2">
    <source>
        <dbReference type="EMBL" id="POR45260.1"/>
    </source>
</evidence>
<organism evidence="2 3">
    <name type="scientific">Paraburkholderia eburnea</name>
    <dbReference type="NCBI Taxonomy" id="1189126"/>
    <lineage>
        <taxon>Bacteria</taxon>
        <taxon>Pseudomonadati</taxon>
        <taxon>Pseudomonadota</taxon>
        <taxon>Betaproteobacteria</taxon>
        <taxon>Burkholderiales</taxon>
        <taxon>Burkholderiaceae</taxon>
        <taxon>Paraburkholderia</taxon>
    </lineage>
</organism>